<dbReference type="HOGENOM" id="CLU_2581437_0_0_2"/>
<gene>
    <name evidence="3" type="ORF">MSLAZ_2216</name>
</gene>
<reference evidence="3 4" key="1">
    <citation type="submission" date="2014-07" db="EMBL/GenBank/DDBJ databases">
        <title>Methanogenic archaea and the global carbon cycle.</title>
        <authorList>
            <person name="Henriksen J.R."/>
            <person name="Luke J."/>
            <person name="Reinhart S."/>
            <person name="Benedict M.N."/>
            <person name="Youngblut N.D."/>
            <person name="Metcalf M.E."/>
            <person name="Whitaker R.J."/>
            <person name="Metcalf W.W."/>
        </authorList>
    </citation>
    <scope>NUCLEOTIDE SEQUENCE [LARGE SCALE GENOMIC DNA]</scope>
    <source>
        <strain evidence="3 4">Z-7289</strain>
    </source>
</reference>
<feature type="region of interest" description="Disordered" evidence="1">
    <location>
        <begin position="1"/>
        <end position="32"/>
    </location>
</feature>
<name>A0A0E3S7Q6_9EURY</name>
<proteinExistence type="predicted"/>
<keyword evidence="2" id="KW-0812">Transmembrane</keyword>
<accession>A0A0E3S7Q6</accession>
<dbReference type="EMBL" id="CP009515">
    <property type="protein sequence ID" value="AKB75477.1"/>
    <property type="molecule type" value="Genomic_DNA"/>
</dbReference>
<organism evidence="3 4">
    <name type="scientific">Methanosarcina lacustris Z-7289</name>
    <dbReference type="NCBI Taxonomy" id="1434111"/>
    <lineage>
        <taxon>Archaea</taxon>
        <taxon>Methanobacteriati</taxon>
        <taxon>Methanobacteriota</taxon>
        <taxon>Stenosarchaea group</taxon>
        <taxon>Methanomicrobia</taxon>
        <taxon>Methanosarcinales</taxon>
        <taxon>Methanosarcinaceae</taxon>
        <taxon>Methanosarcina</taxon>
    </lineage>
</organism>
<dbReference type="Proteomes" id="UP000033072">
    <property type="component" value="Chromosome"/>
</dbReference>
<keyword evidence="4" id="KW-1185">Reference proteome</keyword>
<dbReference type="PATRIC" id="fig|1434111.4.peg.2952"/>
<feature type="transmembrane region" description="Helical" evidence="2">
    <location>
        <begin position="38"/>
        <end position="61"/>
    </location>
</feature>
<evidence type="ECO:0000313" key="3">
    <source>
        <dbReference type="EMBL" id="AKB75477.1"/>
    </source>
</evidence>
<keyword evidence="2" id="KW-0472">Membrane</keyword>
<dbReference type="KEGG" id="mls:MSLAZ_2216"/>
<evidence type="ECO:0000256" key="1">
    <source>
        <dbReference type="SAM" id="MobiDB-lite"/>
    </source>
</evidence>
<protein>
    <submittedName>
        <fullName evidence="3">Uncharacterized protein</fullName>
    </submittedName>
</protein>
<keyword evidence="2" id="KW-1133">Transmembrane helix</keyword>
<sequence>MKKKDPKEKPESKIEVKSRGSRSEPDKNTPEKHSFPRLFLLIFIGDFNFLFLSSLIIFLLFSTFFAGPSDKLADASDIYL</sequence>
<evidence type="ECO:0000256" key="2">
    <source>
        <dbReference type="SAM" id="Phobius"/>
    </source>
</evidence>
<dbReference type="AlphaFoldDB" id="A0A0E3S7Q6"/>
<evidence type="ECO:0000313" key="4">
    <source>
        <dbReference type="Proteomes" id="UP000033072"/>
    </source>
</evidence>